<dbReference type="Gene3D" id="3.40.50.11420">
    <property type="match status" value="1"/>
</dbReference>
<dbReference type="InterPro" id="IPR027417">
    <property type="entry name" value="P-loop_NTPase"/>
</dbReference>
<dbReference type="CDD" id="cd00880">
    <property type="entry name" value="Era_like"/>
    <property type="match status" value="1"/>
</dbReference>
<organism evidence="6 7">
    <name type="scientific">Thermosyntropha lipolytica DSM 11003</name>
    <dbReference type="NCBI Taxonomy" id="1123382"/>
    <lineage>
        <taxon>Bacteria</taxon>
        <taxon>Bacillati</taxon>
        <taxon>Bacillota</taxon>
        <taxon>Clostridia</taxon>
        <taxon>Eubacteriales</taxon>
        <taxon>Syntrophomonadaceae</taxon>
        <taxon>Thermosyntropha</taxon>
    </lineage>
</organism>
<evidence type="ECO:0000259" key="5">
    <source>
        <dbReference type="Pfam" id="PF18133"/>
    </source>
</evidence>
<dbReference type="Pfam" id="PF18128">
    <property type="entry name" value="HydF_dimer"/>
    <property type="match status" value="1"/>
</dbReference>
<proteinExistence type="predicted"/>
<dbReference type="PANTHER" id="PTHR42714:SF6">
    <property type="entry name" value="TRANSLATION INITIATION FACTOR IF-2"/>
    <property type="match status" value="1"/>
</dbReference>
<dbReference type="InterPro" id="IPR041606">
    <property type="entry name" value="HydF_dimer"/>
</dbReference>
<evidence type="ECO:0000256" key="1">
    <source>
        <dbReference type="ARBA" id="ARBA00022741"/>
    </source>
</evidence>
<dbReference type="GO" id="GO:0005737">
    <property type="term" value="C:cytoplasm"/>
    <property type="evidence" value="ECO:0007669"/>
    <property type="project" value="TreeGrafter"/>
</dbReference>
<keyword evidence="2" id="KW-0342">GTP-binding</keyword>
<dbReference type="PANTHER" id="PTHR42714">
    <property type="entry name" value="TRNA MODIFICATION GTPASE GTPBP3"/>
    <property type="match status" value="1"/>
</dbReference>
<dbReference type="EMBL" id="FQWY01000014">
    <property type="protein sequence ID" value="SHG83611.1"/>
    <property type="molecule type" value="Genomic_DNA"/>
</dbReference>
<dbReference type="InterPro" id="IPR040644">
    <property type="entry name" value="HydF_tetramer"/>
</dbReference>
<accession>A0A1M5N258</accession>
<keyword evidence="7" id="KW-1185">Reference proteome</keyword>
<evidence type="ECO:0000313" key="6">
    <source>
        <dbReference type="EMBL" id="SHG83611.1"/>
    </source>
</evidence>
<dbReference type="NCBIfam" id="TIGR03918">
    <property type="entry name" value="GTP_HydF"/>
    <property type="match status" value="1"/>
</dbReference>
<dbReference type="GO" id="GO:0030488">
    <property type="term" value="P:tRNA methylation"/>
    <property type="evidence" value="ECO:0007669"/>
    <property type="project" value="TreeGrafter"/>
</dbReference>
<dbReference type="GO" id="GO:0005525">
    <property type="term" value="F:GTP binding"/>
    <property type="evidence" value="ECO:0007669"/>
    <property type="project" value="UniProtKB-KW"/>
</dbReference>
<dbReference type="Pfam" id="PF01926">
    <property type="entry name" value="MMR_HSR1"/>
    <property type="match status" value="1"/>
</dbReference>
<feature type="domain" description="Hydrogen maturase F dimerization" evidence="4">
    <location>
        <begin position="176"/>
        <end position="274"/>
    </location>
</feature>
<dbReference type="STRING" id="1123382.SAMN02745221_01080"/>
<reference evidence="7" key="1">
    <citation type="submission" date="2016-11" db="EMBL/GenBank/DDBJ databases">
        <authorList>
            <person name="Varghese N."/>
            <person name="Submissions S."/>
        </authorList>
    </citation>
    <scope>NUCLEOTIDE SEQUENCE [LARGE SCALE GENOMIC DNA]</scope>
    <source>
        <strain evidence="7">DSM 11003</strain>
    </source>
</reference>
<dbReference type="Gene3D" id="3.40.50.300">
    <property type="entry name" value="P-loop containing nucleotide triphosphate hydrolases"/>
    <property type="match status" value="1"/>
</dbReference>
<dbReference type="InterPro" id="IPR005225">
    <property type="entry name" value="Small_GTP-bd"/>
</dbReference>
<evidence type="ECO:0000313" key="7">
    <source>
        <dbReference type="Proteomes" id="UP000242329"/>
    </source>
</evidence>
<gene>
    <name evidence="6" type="ORF">SAMN02745221_01080</name>
</gene>
<dbReference type="GO" id="GO:0002098">
    <property type="term" value="P:tRNA wobble uridine modification"/>
    <property type="evidence" value="ECO:0007669"/>
    <property type="project" value="TreeGrafter"/>
</dbReference>
<protein>
    <submittedName>
        <fullName evidence="6">Iron-only hydrogenase maturation protein HydF</fullName>
    </submittedName>
</protein>
<sequence>MQETPRANRLHIAIFGRRNAGKSSLINAITGQDIALVSDKAGTTTDPVYKAMEILPLGPCVLIDTAGIDDEGELGVLRIKKTREVLDKTDLALLVIDPLQGISTFELELVEEFRRRNIPFIPVINKIDQATPSPADIEKEIKEKVHLVSAVSKEGIDQLKELIALKAPSDYQEPAIIGDLLQPGDMCILVTPIDSAAPKGRLILPQVQTIRDILDHDSQALVVKETELAKALASLKNPPRIVITDSQAFKEVERILDPSIPLTSFSILYARYKGDLKILLAGIEKLKEIKPGDKILIAEACTHHRQQDDIGTVKIPRLLEKIAGGKLDLHWSSGSGYPENLSSFELIIHCGGCMLNRRQMLSRINKAREKGVPITNYGLFLAYANGILERALAPLVHKL</sequence>
<dbReference type="SUPFAM" id="SSF52540">
    <property type="entry name" value="P-loop containing nucleoside triphosphate hydrolases"/>
    <property type="match status" value="1"/>
</dbReference>
<evidence type="ECO:0000256" key="2">
    <source>
        <dbReference type="ARBA" id="ARBA00023134"/>
    </source>
</evidence>
<dbReference type="OrthoDB" id="9811338at2"/>
<evidence type="ECO:0000259" key="3">
    <source>
        <dbReference type="Pfam" id="PF01926"/>
    </source>
</evidence>
<dbReference type="AlphaFoldDB" id="A0A1M5N258"/>
<dbReference type="Proteomes" id="UP000242329">
    <property type="component" value="Unassembled WGS sequence"/>
</dbReference>
<evidence type="ECO:0000259" key="4">
    <source>
        <dbReference type="Pfam" id="PF18128"/>
    </source>
</evidence>
<dbReference type="Pfam" id="PF18133">
    <property type="entry name" value="HydF_tetramer"/>
    <property type="match status" value="1"/>
</dbReference>
<feature type="domain" description="G" evidence="3">
    <location>
        <begin position="11"/>
        <end position="126"/>
    </location>
</feature>
<dbReference type="RefSeq" id="WP_073091124.1">
    <property type="nucleotide sequence ID" value="NZ_FQWY01000014.1"/>
</dbReference>
<name>A0A1M5N258_9FIRM</name>
<dbReference type="InterPro" id="IPR006073">
    <property type="entry name" value="GTP-bd"/>
</dbReference>
<feature type="domain" description="Hydrogen maturase F tetramerization" evidence="5">
    <location>
        <begin position="279"/>
        <end position="394"/>
    </location>
</feature>
<dbReference type="NCBIfam" id="TIGR00231">
    <property type="entry name" value="small_GTP"/>
    <property type="match status" value="1"/>
</dbReference>
<dbReference type="Gene3D" id="3.40.50.11410">
    <property type="match status" value="1"/>
</dbReference>
<keyword evidence="1" id="KW-0547">Nucleotide-binding</keyword>
<dbReference type="InterPro" id="IPR023873">
    <property type="entry name" value="FeFe-hyd_GTPase_HydF"/>
</dbReference>